<evidence type="ECO:0000256" key="3">
    <source>
        <dbReference type="PROSITE-ProRule" id="PRU01248"/>
    </source>
</evidence>
<evidence type="ECO:0000256" key="4">
    <source>
        <dbReference type="SAM" id="MobiDB-lite"/>
    </source>
</evidence>
<keyword evidence="8" id="KW-1185">Reference proteome</keyword>
<organism evidence="7 8">
    <name type="scientific">Streptomyces antnestii</name>
    <dbReference type="NCBI Taxonomy" id="2494256"/>
    <lineage>
        <taxon>Bacteria</taxon>
        <taxon>Bacillati</taxon>
        <taxon>Actinomycetota</taxon>
        <taxon>Actinomycetes</taxon>
        <taxon>Kitasatosporales</taxon>
        <taxon>Streptomycetaceae</taxon>
        <taxon>Streptomyces</taxon>
    </lineage>
</organism>
<dbReference type="PROSITE" id="PS51898">
    <property type="entry name" value="TYR_RECOMBINASE"/>
    <property type="match status" value="1"/>
</dbReference>
<dbReference type="InterPro" id="IPR002104">
    <property type="entry name" value="Integrase_catalytic"/>
</dbReference>
<feature type="compositionally biased region" description="Pro residues" evidence="4">
    <location>
        <begin position="17"/>
        <end position="30"/>
    </location>
</feature>
<reference evidence="7 8" key="1">
    <citation type="submission" date="2019-01" db="EMBL/GenBank/DDBJ databases">
        <title>Genome sequences of Streptomyces and Rhizobium isolates collected from root and soil.</title>
        <authorList>
            <person name="Chhettri S."/>
            <person name="Sevigny J.L."/>
            <person name="Sen A."/>
            <person name="Ennis N."/>
            <person name="Tisa L."/>
        </authorList>
    </citation>
    <scope>NUCLEOTIDE SEQUENCE [LARGE SCALE GENOMIC DNA]</scope>
    <source>
        <strain evidence="7 8">San01</strain>
    </source>
</reference>
<dbReference type="GO" id="GO:0015074">
    <property type="term" value="P:DNA integration"/>
    <property type="evidence" value="ECO:0007669"/>
    <property type="project" value="InterPro"/>
</dbReference>
<evidence type="ECO:0000313" key="7">
    <source>
        <dbReference type="EMBL" id="RVU20959.1"/>
    </source>
</evidence>
<evidence type="ECO:0000259" key="5">
    <source>
        <dbReference type="PROSITE" id="PS51898"/>
    </source>
</evidence>
<dbReference type="Proteomes" id="UP000283128">
    <property type="component" value="Unassembled WGS sequence"/>
</dbReference>
<dbReference type="Gene3D" id="1.10.150.130">
    <property type="match status" value="1"/>
</dbReference>
<feature type="domain" description="Tyr recombinase" evidence="5">
    <location>
        <begin position="156"/>
        <end position="351"/>
    </location>
</feature>
<dbReference type="PANTHER" id="PTHR30349:SF81">
    <property type="entry name" value="TYROSINE RECOMBINASE XERC"/>
    <property type="match status" value="1"/>
</dbReference>
<evidence type="ECO:0000313" key="8">
    <source>
        <dbReference type="Proteomes" id="UP000283128"/>
    </source>
</evidence>
<sequence>MREDEIVDAELVDDRPLPVPAAPHRPPPPAEFDDDLRARLTALDTASDEHAAEQRPENTTRSYASDWKTWTAFCTGLAIPPTAATRGTLRAFVKWLWEEEKRAYSTVDRKLAGVTVTLRQQYSVIVNPEATQAARELLKDYKKKAEASGEPTRGRGKAPAMRLDDLRRIISLCGTDIFGLRDHAMLLLGFSIAARRSELAGLRLRNIRDDDNGLLVHVAVSKTAPRTVAVPYGRNTDTCPVRAWKAWQDAAQILEPDLHAFRRIHHTGSVQPQGLSPQRAGDLITAAGLRAGFEDLFTGHSVRSGLATEARRAGKDRKAIAAITGHADGSKVLDGYMQIVDQWDEKDNALIGIGL</sequence>
<dbReference type="GO" id="GO:0006310">
    <property type="term" value="P:DNA recombination"/>
    <property type="evidence" value="ECO:0007669"/>
    <property type="project" value="UniProtKB-KW"/>
</dbReference>
<dbReference type="PANTHER" id="PTHR30349">
    <property type="entry name" value="PHAGE INTEGRASE-RELATED"/>
    <property type="match status" value="1"/>
</dbReference>
<dbReference type="InterPro" id="IPR010998">
    <property type="entry name" value="Integrase_recombinase_N"/>
</dbReference>
<dbReference type="OrthoDB" id="9815875at2"/>
<name>A0A437PFB0_9ACTN</name>
<accession>A0A437PFB0</accession>
<keyword evidence="2" id="KW-0233">DNA recombination</keyword>
<proteinExistence type="predicted"/>
<feature type="region of interest" description="Disordered" evidence="4">
    <location>
        <begin position="1"/>
        <end position="34"/>
    </location>
</feature>
<evidence type="ECO:0000259" key="6">
    <source>
        <dbReference type="PROSITE" id="PS51900"/>
    </source>
</evidence>
<dbReference type="InterPro" id="IPR013762">
    <property type="entry name" value="Integrase-like_cat_sf"/>
</dbReference>
<dbReference type="SUPFAM" id="SSF56349">
    <property type="entry name" value="DNA breaking-rejoining enzymes"/>
    <property type="match status" value="1"/>
</dbReference>
<protein>
    <submittedName>
        <fullName evidence="7">Integrase</fullName>
    </submittedName>
</protein>
<dbReference type="EMBL" id="RZYA01000014">
    <property type="protein sequence ID" value="RVU20959.1"/>
    <property type="molecule type" value="Genomic_DNA"/>
</dbReference>
<feature type="domain" description="Core-binding (CB)" evidence="6">
    <location>
        <begin position="41"/>
        <end position="122"/>
    </location>
</feature>
<dbReference type="GO" id="GO:0003677">
    <property type="term" value="F:DNA binding"/>
    <property type="evidence" value="ECO:0007669"/>
    <property type="project" value="UniProtKB-UniRule"/>
</dbReference>
<dbReference type="AlphaFoldDB" id="A0A437PFB0"/>
<dbReference type="Pfam" id="PF00589">
    <property type="entry name" value="Phage_integrase"/>
    <property type="match status" value="1"/>
</dbReference>
<dbReference type="InterPro" id="IPR044068">
    <property type="entry name" value="CB"/>
</dbReference>
<dbReference type="InterPro" id="IPR011010">
    <property type="entry name" value="DNA_brk_join_enz"/>
</dbReference>
<evidence type="ECO:0000256" key="1">
    <source>
        <dbReference type="ARBA" id="ARBA00023125"/>
    </source>
</evidence>
<keyword evidence="1 3" id="KW-0238">DNA-binding</keyword>
<evidence type="ECO:0000256" key="2">
    <source>
        <dbReference type="ARBA" id="ARBA00023172"/>
    </source>
</evidence>
<gene>
    <name evidence="7" type="ORF">EOT10_26925</name>
</gene>
<dbReference type="CDD" id="cd00799">
    <property type="entry name" value="INT_Cre_C"/>
    <property type="match status" value="1"/>
</dbReference>
<dbReference type="InterPro" id="IPR050090">
    <property type="entry name" value="Tyrosine_recombinase_XerCD"/>
</dbReference>
<dbReference type="SUPFAM" id="SSF47823">
    <property type="entry name" value="lambda integrase-like, N-terminal domain"/>
    <property type="match status" value="1"/>
</dbReference>
<comment type="caution">
    <text evidence="7">The sequence shown here is derived from an EMBL/GenBank/DDBJ whole genome shotgun (WGS) entry which is preliminary data.</text>
</comment>
<feature type="compositionally biased region" description="Acidic residues" evidence="4">
    <location>
        <begin position="1"/>
        <end position="11"/>
    </location>
</feature>
<dbReference type="PROSITE" id="PS51900">
    <property type="entry name" value="CB"/>
    <property type="match status" value="1"/>
</dbReference>
<dbReference type="RefSeq" id="WP_127830913.1">
    <property type="nucleotide sequence ID" value="NZ_RZYA01000014.1"/>
</dbReference>
<dbReference type="Gene3D" id="1.10.443.10">
    <property type="entry name" value="Intergrase catalytic core"/>
    <property type="match status" value="1"/>
</dbReference>